<name>A0A5B8XLZ9_9DELT</name>
<comment type="pathway">
    <text evidence="3 15">Purine metabolism; IMP biosynthesis via salvage pathway; IMP from hypoxanthine: step 1/1.</text>
</comment>
<evidence type="ECO:0000256" key="1">
    <source>
        <dbReference type="ARBA" id="ARBA00001946"/>
    </source>
</evidence>
<dbReference type="GO" id="GO:0000166">
    <property type="term" value="F:nucleotide binding"/>
    <property type="evidence" value="ECO:0007669"/>
    <property type="project" value="UniProtKB-KW"/>
</dbReference>
<dbReference type="NCBIfam" id="TIGR01203">
    <property type="entry name" value="HGPRTase"/>
    <property type="match status" value="1"/>
</dbReference>
<keyword evidence="11 15" id="KW-0547">Nucleotide-binding</keyword>
<evidence type="ECO:0000256" key="4">
    <source>
        <dbReference type="ARBA" id="ARBA00008391"/>
    </source>
</evidence>
<evidence type="ECO:0000256" key="14">
    <source>
        <dbReference type="ARBA" id="ARBA00049402"/>
    </source>
</evidence>
<evidence type="ECO:0000313" key="17">
    <source>
        <dbReference type="EMBL" id="QED25998.1"/>
    </source>
</evidence>
<organism evidence="17 18">
    <name type="scientific">Microvenator marinus</name>
    <dbReference type="NCBI Taxonomy" id="2600177"/>
    <lineage>
        <taxon>Bacteria</taxon>
        <taxon>Deltaproteobacteria</taxon>
        <taxon>Bradymonadales</taxon>
        <taxon>Microvenatoraceae</taxon>
        <taxon>Microvenator</taxon>
    </lineage>
</organism>
<dbReference type="RefSeq" id="WP_146957058.1">
    <property type="nucleotide sequence ID" value="NZ_CP042467.1"/>
</dbReference>
<comment type="catalytic activity">
    <reaction evidence="13">
        <text>GMP + diphosphate = guanine + 5-phospho-alpha-D-ribose 1-diphosphate</text>
        <dbReference type="Rhea" id="RHEA:25424"/>
        <dbReference type="ChEBI" id="CHEBI:16235"/>
        <dbReference type="ChEBI" id="CHEBI:33019"/>
        <dbReference type="ChEBI" id="CHEBI:58017"/>
        <dbReference type="ChEBI" id="CHEBI:58115"/>
        <dbReference type="EC" id="2.4.2.8"/>
    </reaction>
    <physiologicalReaction direction="right-to-left" evidence="13">
        <dbReference type="Rhea" id="RHEA:25426"/>
    </physiologicalReaction>
</comment>
<dbReference type="Gene3D" id="3.40.50.2020">
    <property type="match status" value="1"/>
</dbReference>
<evidence type="ECO:0000256" key="6">
    <source>
        <dbReference type="ARBA" id="ARBA00022490"/>
    </source>
</evidence>
<evidence type="ECO:0000256" key="2">
    <source>
        <dbReference type="ARBA" id="ARBA00004496"/>
    </source>
</evidence>
<dbReference type="OrthoDB" id="9802824at2"/>
<dbReference type="GO" id="GO:0052657">
    <property type="term" value="F:guanine phosphoribosyltransferase activity"/>
    <property type="evidence" value="ECO:0007669"/>
    <property type="project" value="UniProtKB-ARBA"/>
</dbReference>
<evidence type="ECO:0000256" key="13">
    <source>
        <dbReference type="ARBA" id="ARBA00048811"/>
    </source>
</evidence>
<keyword evidence="7 15" id="KW-0328">Glycosyltransferase</keyword>
<dbReference type="InterPro" id="IPR029057">
    <property type="entry name" value="PRTase-like"/>
</dbReference>
<dbReference type="AlphaFoldDB" id="A0A5B8XLZ9"/>
<comment type="subcellular location">
    <subcellularLocation>
        <location evidence="2 15">Cytoplasm</location>
    </subcellularLocation>
</comment>
<dbReference type="GO" id="GO:0046100">
    <property type="term" value="P:hypoxanthine metabolic process"/>
    <property type="evidence" value="ECO:0007669"/>
    <property type="project" value="TreeGrafter"/>
</dbReference>
<dbReference type="GO" id="GO:0005829">
    <property type="term" value="C:cytosol"/>
    <property type="evidence" value="ECO:0007669"/>
    <property type="project" value="TreeGrafter"/>
</dbReference>
<keyword evidence="9 15" id="KW-0479">Metal-binding</keyword>
<dbReference type="GO" id="GO:0004422">
    <property type="term" value="F:hypoxanthine phosphoribosyltransferase activity"/>
    <property type="evidence" value="ECO:0007669"/>
    <property type="project" value="InterPro"/>
</dbReference>
<feature type="domain" description="Phosphoribosyltransferase" evidence="16">
    <location>
        <begin position="14"/>
        <end position="161"/>
    </location>
</feature>
<comment type="catalytic activity">
    <reaction evidence="14">
        <text>IMP + diphosphate = hypoxanthine + 5-phospho-alpha-D-ribose 1-diphosphate</text>
        <dbReference type="Rhea" id="RHEA:17973"/>
        <dbReference type="ChEBI" id="CHEBI:17368"/>
        <dbReference type="ChEBI" id="CHEBI:33019"/>
        <dbReference type="ChEBI" id="CHEBI:58017"/>
        <dbReference type="ChEBI" id="CHEBI:58053"/>
        <dbReference type="EC" id="2.4.2.8"/>
    </reaction>
    <physiologicalReaction direction="right-to-left" evidence="14">
        <dbReference type="Rhea" id="RHEA:17975"/>
    </physiologicalReaction>
</comment>
<proteinExistence type="inferred from homology"/>
<evidence type="ECO:0000256" key="15">
    <source>
        <dbReference type="RuleBase" id="RU364099"/>
    </source>
</evidence>
<accession>A0A5B8XLZ9</accession>
<evidence type="ECO:0000259" key="16">
    <source>
        <dbReference type="Pfam" id="PF00156"/>
    </source>
</evidence>
<dbReference type="GO" id="GO:0006166">
    <property type="term" value="P:purine ribonucleoside salvage"/>
    <property type="evidence" value="ECO:0007669"/>
    <property type="project" value="UniProtKB-KW"/>
</dbReference>
<dbReference type="Proteomes" id="UP000321595">
    <property type="component" value="Chromosome"/>
</dbReference>
<dbReference type="GO" id="GO:0032264">
    <property type="term" value="P:IMP salvage"/>
    <property type="evidence" value="ECO:0007669"/>
    <property type="project" value="UniProtKB-UniPathway"/>
</dbReference>
<protein>
    <recommendedName>
        <fullName evidence="5 15">Hypoxanthine phosphoribosyltransferase</fullName>
        <ecNumber evidence="5 15">2.4.2.8</ecNumber>
    </recommendedName>
</protein>
<dbReference type="KEGG" id="bbae:FRD01_01725"/>
<evidence type="ECO:0000256" key="7">
    <source>
        <dbReference type="ARBA" id="ARBA00022676"/>
    </source>
</evidence>
<dbReference type="GO" id="GO:0032263">
    <property type="term" value="P:GMP salvage"/>
    <property type="evidence" value="ECO:0007669"/>
    <property type="project" value="TreeGrafter"/>
</dbReference>
<dbReference type="SUPFAM" id="SSF53271">
    <property type="entry name" value="PRTase-like"/>
    <property type="match status" value="1"/>
</dbReference>
<dbReference type="PANTHER" id="PTHR43340:SF1">
    <property type="entry name" value="HYPOXANTHINE PHOSPHORIBOSYLTRANSFERASE"/>
    <property type="match status" value="1"/>
</dbReference>
<gene>
    <name evidence="17" type="primary">hpt</name>
    <name evidence="17" type="ORF">FRD01_01725</name>
</gene>
<dbReference type="EC" id="2.4.2.8" evidence="5 15"/>
<evidence type="ECO:0000256" key="3">
    <source>
        <dbReference type="ARBA" id="ARBA00004669"/>
    </source>
</evidence>
<dbReference type="GO" id="GO:0000287">
    <property type="term" value="F:magnesium ion binding"/>
    <property type="evidence" value="ECO:0007669"/>
    <property type="project" value="TreeGrafter"/>
</dbReference>
<keyword evidence="10 15" id="KW-0660">Purine salvage</keyword>
<keyword evidence="12 15" id="KW-0460">Magnesium</keyword>
<evidence type="ECO:0000256" key="10">
    <source>
        <dbReference type="ARBA" id="ARBA00022726"/>
    </source>
</evidence>
<dbReference type="InterPro" id="IPR000836">
    <property type="entry name" value="PRTase_dom"/>
</dbReference>
<evidence type="ECO:0000313" key="18">
    <source>
        <dbReference type="Proteomes" id="UP000321595"/>
    </source>
</evidence>
<evidence type="ECO:0000256" key="9">
    <source>
        <dbReference type="ARBA" id="ARBA00022723"/>
    </source>
</evidence>
<evidence type="ECO:0000256" key="12">
    <source>
        <dbReference type="ARBA" id="ARBA00022842"/>
    </source>
</evidence>
<sequence>MIERDDLDVLLSTEEINTRTKELAALITEEFKADNDLHVICVLKGSFLFFADLVREIELDLTVDFLGLSSYGDSTESSGVVRLTQDLSKPIKGRNVLIVEDIIDTGLTMKYLVENLSTRGPKCVKVCTLLHKPDNRTVEVQMDYIGFEIPNEFVIGYGLDYAEKFRNLPFIGVVRKRG</sequence>
<dbReference type="EMBL" id="CP042467">
    <property type="protein sequence ID" value="QED25998.1"/>
    <property type="molecule type" value="Genomic_DNA"/>
</dbReference>
<keyword evidence="18" id="KW-1185">Reference proteome</keyword>
<evidence type="ECO:0000256" key="8">
    <source>
        <dbReference type="ARBA" id="ARBA00022679"/>
    </source>
</evidence>
<dbReference type="UniPathway" id="UPA00591">
    <property type="reaction ID" value="UER00648"/>
</dbReference>
<dbReference type="FunFam" id="3.40.50.2020:FF:000006">
    <property type="entry name" value="Hypoxanthine phosphoribosyltransferase"/>
    <property type="match status" value="1"/>
</dbReference>
<evidence type="ECO:0000256" key="11">
    <source>
        <dbReference type="ARBA" id="ARBA00022741"/>
    </source>
</evidence>
<comment type="similarity">
    <text evidence="4 15">Belongs to the purine/pyrimidine phosphoribosyltransferase family.</text>
</comment>
<dbReference type="GO" id="GO:0006178">
    <property type="term" value="P:guanine salvage"/>
    <property type="evidence" value="ECO:0007669"/>
    <property type="project" value="TreeGrafter"/>
</dbReference>
<keyword evidence="8 15" id="KW-0808">Transferase</keyword>
<comment type="cofactor">
    <cofactor evidence="1 15">
        <name>Mg(2+)</name>
        <dbReference type="ChEBI" id="CHEBI:18420"/>
    </cofactor>
</comment>
<dbReference type="InterPro" id="IPR050408">
    <property type="entry name" value="HGPRT"/>
</dbReference>
<dbReference type="CDD" id="cd06223">
    <property type="entry name" value="PRTases_typeI"/>
    <property type="match status" value="1"/>
</dbReference>
<dbReference type="Pfam" id="PF00156">
    <property type="entry name" value="Pribosyltran"/>
    <property type="match status" value="1"/>
</dbReference>
<reference evidence="17 18" key="1">
    <citation type="submission" date="2019-08" db="EMBL/GenBank/DDBJ databases">
        <authorList>
            <person name="Liang Q."/>
        </authorList>
    </citation>
    <scope>NUCLEOTIDE SEQUENCE [LARGE SCALE GENOMIC DNA]</scope>
    <source>
        <strain evidence="17 18">V1718</strain>
    </source>
</reference>
<evidence type="ECO:0000256" key="5">
    <source>
        <dbReference type="ARBA" id="ARBA00011895"/>
    </source>
</evidence>
<dbReference type="PANTHER" id="PTHR43340">
    <property type="entry name" value="HYPOXANTHINE-GUANINE PHOSPHORIBOSYLTRANSFERASE"/>
    <property type="match status" value="1"/>
</dbReference>
<keyword evidence="6 15" id="KW-0963">Cytoplasm</keyword>
<dbReference type="InterPro" id="IPR005904">
    <property type="entry name" value="Hxn_phspho_trans"/>
</dbReference>